<protein>
    <submittedName>
        <fullName evidence="2">Uncharacterized protein LOC108982426</fullName>
    </submittedName>
</protein>
<reference evidence="2" key="1">
    <citation type="submission" date="2025-08" db="UniProtKB">
        <authorList>
            <consortium name="RefSeq"/>
        </authorList>
    </citation>
    <scope>IDENTIFICATION</scope>
    <source>
        <tissue evidence="2">Leaves</tissue>
    </source>
</reference>
<dbReference type="OrthoDB" id="5544992at2759"/>
<gene>
    <name evidence="2" type="primary">LOC108982426</name>
</gene>
<dbReference type="PANTHER" id="PTHR37610">
    <property type="entry name" value="CCHC-TYPE DOMAIN-CONTAINING PROTEIN"/>
    <property type="match status" value="1"/>
</dbReference>
<sequence>MSAGRVPLAELCANNKLGFINSTLLKPTAPSDPLFKAWERCNDLVIFWLQNSVRSSVKSSLALVDDSQTLLLELQDRFTQQNGPQIFQLKRDLAILSQNQDSVSIYFGNLKGLWDELVVYDPIPECECVKLKILHDRYDRDCVI</sequence>
<dbReference type="KEGG" id="jre:108982426"/>
<dbReference type="PANTHER" id="PTHR37610:SF100">
    <property type="entry name" value="COPIA-LIKE POLYPROTEIN_RETROTRANSPOSON"/>
    <property type="match status" value="1"/>
</dbReference>
<accession>A0A2I4DQB6</accession>
<evidence type="ECO:0000313" key="1">
    <source>
        <dbReference type="Proteomes" id="UP000235220"/>
    </source>
</evidence>
<organism evidence="1 2">
    <name type="scientific">Juglans regia</name>
    <name type="common">English walnut</name>
    <dbReference type="NCBI Taxonomy" id="51240"/>
    <lineage>
        <taxon>Eukaryota</taxon>
        <taxon>Viridiplantae</taxon>
        <taxon>Streptophyta</taxon>
        <taxon>Embryophyta</taxon>
        <taxon>Tracheophyta</taxon>
        <taxon>Spermatophyta</taxon>
        <taxon>Magnoliopsida</taxon>
        <taxon>eudicotyledons</taxon>
        <taxon>Gunneridae</taxon>
        <taxon>Pentapetalae</taxon>
        <taxon>rosids</taxon>
        <taxon>fabids</taxon>
        <taxon>Fagales</taxon>
        <taxon>Juglandaceae</taxon>
        <taxon>Juglans</taxon>
    </lineage>
</organism>
<proteinExistence type="predicted"/>
<evidence type="ECO:0000313" key="2">
    <source>
        <dbReference type="RefSeq" id="XP_018809346.1"/>
    </source>
</evidence>
<dbReference type="Gramene" id="Jr06_05810_p1">
    <property type="protein sequence ID" value="cds.Jr06_05810_p1"/>
    <property type="gene ID" value="Jr06_05810"/>
</dbReference>
<name>A0A2I4DQB6_JUGRE</name>
<keyword evidence="1" id="KW-1185">Reference proteome</keyword>
<dbReference type="Proteomes" id="UP000235220">
    <property type="component" value="Chromosome 6"/>
</dbReference>
<dbReference type="GeneID" id="108982426"/>
<dbReference type="RefSeq" id="XP_018809346.1">
    <property type="nucleotide sequence ID" value="XM_018953801.1"/>
</dbReference>
<dbReference type="AlphaFoldDB" id="A0A2I4DQB6"/>